<gene>
    <name evidence="9" type="ORF">KWG56_10685</name>
</gene>
<reference evidence="9 10" key="1">
    <citation type="submission" date="2021-07" db="EMBL/GenBank/DDBJ databases">
        <title>Isolation and characterization of bacteria from a gold mining with a capacity of golden bioaccumulation.</title>
        <authorList>
            <person name="Yang X.J."/>
        </authorList>
    </citation>
    <scope>NUCLEOTIDE SEQUENCE [LARGE SCALE GENOMIC DNA]</scope>
    <source>
        <strain evidence="9 10">Au29</strain>
    </source>
</reference>
<dbReference type="GeneID" id="94375738"/>
<proteinExistence type="inferred from homology"/>
<protein>
    <submittedName>
        <fullName evidence="9">Outer membrane protein transport protein</fullName>
    </submittedName>
</protein>
<keyword evidence="10" id="KW-1185">Reference proteome</keyword>
<feature type="signal peptide" evidence="8">
    <location>
        <begin position="1"/>
        <end position="28"/>
    </location>
</feature>
<evidence type="ECO:0000256" key="3">
    <source>
        <dbReference type="ARBA" id="ARBA00022452"/>
    </source>
</evidence>
<evidence type="ECO:0000313" key="9">
    <source>
        <dbReference type="EMBL" id="QYC09098.1"/>
    </source>
</evidence>
<dbReference type="PANTHER" id="PTHR35093:SF8">
    <property type="entry name" value="OUTER MEMBRANE PROTEIN NMB0088-RELATED"/>
    <property type="match status" value="1"/>
</dbReference>
<comment type="similarity">
    <text evidence="2">Belongs to the OmpP1/FadL family.</text>
</comment>
<accession>A0ABX8TD46</accession>
<dbReference type="EMBL" id="CP080034">
    <property type="protein sequence ID" value="QYC09098.1"/>
    <property type="molecule type" value="Genomic_DNA"/>
</dbReference>
<evidence type="ECO:0000256" key="1">
    <source>
        <dbReference type="ARBA" id="ARBA00004571"/>
    </source>
</evidence>
<evidence type="ECO:0000256" key="6">
    <source>
        <dbReference type="ARBA" id="ARBA00023136"/>
    </source>
</evidence>
<keyword evidence="4" id="KW-0812">Transmembrane</keyword>
<keyword evidence="3" id="KW-1134">Transmembrane beta strand</keyword>
<sequence>MNPRNIARVGGLALTTALLVGVSAPAMAGSFYLQEQSTRGAGRAYSGEGADTGVQSLWWNPAAIARSGRQAYVGVHGLILDSSVDDRGSTINYNLPAPAPFPAGTILTGSTPVGGNPHVHDVVESGLVPNFAIAQPIGDRFTVGLAVQAPYNFTTKYEANDFARYDAMTSELRSANIGLVLAAKVTDWLDVGAGFDAQYVKAKLTSAMPNLPTVTGVAGAPTATGVPVFLLPAATDGFNSLEGDGWDYGWNVGAQAHFSKLDLGLSYRSKIEHDLDGDINISGLTGALAVANVAANGNANFNTPWFATLSGRYHVNDKLTLNAQVNRIGWSEFDAIRVHYNTTDTAIVQNYKDVTTGAIGFDYAVDPTMTVRGGIGYDPTPTRDGQRTARIPDGDRMLYSAGLSKTLGSVTFDGAVTYIDIDKSKVVETRDVYGNGVAISNILAESSGSGVGFSVGATWNF</sequence>
<dbReference type="RefSeq" id="WP_219354745.1">
    <property type="nucleotide sequence ID" value="NZ_CP080034.1"/>
</dbReference>
<keyword evidence="5 8" id="KW-0732">Signal</keyword>
<comment type="subcellular location">
    <subcellularLocation>
        <location evidence="1">Cell outer membrane</location>
        <topology evidence="1">Multi-pass membrane protein</topology>
    </subcellularLocation>
</comment>
<organism evidence="9 10">
    <name type="scientific">Brevundimonas nasdae</name>
    <dbReference type="NCBI Taxonomy" id="172043"/>
    <lineage>
        <taxon>Bacteria</taxon>
        <taxon>Pseudomonadati</taxon>
        <taxon>Pseudomonadota</taxon>
        <taxon>Alphaproteobacteria</taxon>
        <taxon>Caulobacterales</taxon>
        <taxon>Caulobacteraceae</taxon>
        <taxon>Brevundimonas</taxon>
    </lineage>
</organism>
<keyword evidence="7" id="KW-0998">Cell outer membrane</keyword>
<dbReference type="Pfam" id="PF03349">
    <property type="entry name" value="Toluene_X"/>
    <property type="match status" value="1"/>
</dbReference>
<evidence type="ECO:0000256" key="5">
    <source>
        <dbReference type="ARBA" id="ARBA00022729"/>
    </source>
</evidence>
<dbReference type="Proteomes" id="UP000824334">
    <property type="component" value="Chromosome"/>
</dbReference>
<evidence type="ECO:0000256" key="4">
    <source>
        <dbReference type="ARBA" id="ARBA00022692"/>
    </source>
</evidence>
<dbReference type="PANTHER" id="PTHR35093">
    <property type="entry name" value="OUTER MEMBRANE PROTEIN NMB0088-RELATED"/>
    <property type="match status" value="1"/>
</dbReference>
<evidence type="ECO:0000256" key="7">
    <source>
        <dbReference type="ARBA" id="ARBA00023237"/>
    </source>
</evidence>
<name>A0ABX8TD46_9CAUL</name>
<evidence type="ECO:0000256" key="8">
    <source>
        <dbReference type="SAM" id="SignalP"/>
    </source>
</evidence>
<evidence type="ECO:0000256" key="2">
    <source>
        <dbReference type="ARBA" id="ARBA00008163"/>
    </source>
</evidence>
<feature type="chain" id="PRO_5046602482" evidence="8">
    <location>
        <begin position="29"/>
        <end position="461"/>
    </location>
</feature>
<dbReference type="InterPro" id="IPR005017">
    <property type="entry name" value="OMPP1/FadL/TodX"/>
</dbReference>
<keyword evidence="6" id="KW-0472">Membrane</keyword>
<evidence type="ECO:0000313" key="10">
    <source>
        <dbReference type="Proteomes" id="UP000824334"/>
    </source>
</evidence>